<reference evidence="1" key="1">
    <citation type="submission" date="2019-08" db="EMBL/GenBank/DDBJ databases">
        <authorList>
            <person name="Kucharzyk K."/>
            <person name="Murdoch R.W."/>
            <person name="Higgins S."/>
            <person name="Loffler F."/>
        </authorList>
    </citation>
    <scope>NUCLEOTIDE SEQUENCE</scope>
</reference>
<dbReference type="AlphaFoldDB" id="A0A645E3Z0"/>
<proteinExistence type="predicted"/>
<dbReference type="EMBL" id="VSSQ01042003">
    <property type="protein sequence ID" value="MPM95523.1"/>
    <property type="molecule type" value="Genomic_DNA"/>
</dbReference>
<sequence length="122" mass="13110">MGQMTPLVQTHPQYQISGLQHGKVHCCIGLCAGMGLHICMLRAKELASAISGDILHGINTFTAAIIALARITLGILIGEMAAHGGHDRFGYEIFGGDQLNVGTLPLQLFFHGLGHHRIRFAN</sequence>
<protein>
    <submittedName>
        <fullName evidence="1">Uncharacterized protein</fullName>
    </submittedName>
</protein>
<gene>
    <name evidence="1" type="ORF">SDC9_142678</name>
</gene>
<evidence type="ECO:0000313" key="1">
    <source>
        <dbReference type="EMBL" id="MPM95523.1"/>
    </source>
</evidence>
<organism evidence="1">
    <name type="scientific">bioreactor metagenome</name>
    <dbReference type="NCBI Taxonomy" id="1076179"/>
    <lineage>
        <taxon>unclassified sequences</taxon>
        <taxon>metagenomes</taxon>
        <taxon>ecological metagenomes</taxon>
    </lineage>
</organism>
<comment type="caution">
    <text evidence="1">The sequence shown here is derived from an EMBL/GenBank/DDBJ whole genome shotgun (WGS) entry which is preliminary data.</text>
</comment>
<accession>A0A645E3Z0</accession>
<name>A0A645E3Z0_9ZZZZ</name>